<keyword evidence="2" id="KW-1185">Reference proteome</keyword>
<keyword evidence="1" id="KW-0548">Nucleotidyltransferase</keyword>
<dbReference type="KEGG" id="hac:Hac_1269"/>
<evidence type="ECO:0000313" key="1">
    <source>
        <dbReference type="EMBL" id="CAK00019.1"/>
    </source>
</evidence>
<dbReference type="GO" id="GO:0008781">
    <property type="term" value="F:N-acylneuraminate cytidylyltransferase activity"/>
    <property type="evidence" value="ECO:0007669"/>
    <property type="project" value="UniProtKB-EC"/>
</dbReference>
<dbReference type="Pfam" id="PF02348">
    <property type="entry name" value="CTP_transf_3"/>
    <property type="match status" value="1"/>
</dbReference>
<dbReference type="Gene3D" id="3.90.550.10">
    <property type="entry name" value="Spore Coat Polysaccharide Biosynthesis Protein SpsA, Chain A"/>
    <property type="match status" value="1"/>
</dbReference>
<dbReference type="AlphaFoldDB" id="Q17WF7"/>
<dbReference type="InterPro" id="IPR029044">
    <property type="entry name" value="Nucleotide-diphossugar_trans"/>
</dbReference>
<dbReference type="RefSeq" id="WP_011578112.1">
    <property type="nucleotide sequence ID" value="NC_008229.1"/>
</dbReference>
<dbReference type="eggNOG" id="COG1083">
    <property type="taxonomic scope" value="Bacteria"/>
</dbReference>
<dbReference type="CDD" id="cd02513">
    <property type="entry name" value="CMP-NeuAc_Synthase"/>
    <property type="match status" value="1"/>
</dbReference>
<dbReference type="EC" id="2.7.7.43" evidence="1"/>
<dbReference type="PANTHER" id="PTHR21485:SF6">
    <property type="entry name" value="N-ACYLNEURAMINATE CYTIDYLYLTRANSFERASE-RELATED"/>
    <property type="match status" value="1"/>
</dbReference>
<dbReference type="SUPFAM" id="SSF53448">
    <property type="entry name" value="Nucleotide-diphospho-sugar transferases"/>
    <property type="match status" value="1"/>
</dbReference>
<evidence type="ECO:0000313" key="2">
    <source>
        <dbReference type="Proteomes" id="UP000000775"/>
    </source>
</evidence>
<dbReference type="GeneID" id="31758596"/>
<keyword evidence="1" id="KW-0808">Transferase</keyword>
<dbReference type="STRING" id="382638.Hac_1269"/>
<accession>Q17WF7</accession>
<dbReference type="BioCyc" id="HACI382638:HAC_RS05435-MONOMER"/>
<dbReference type="HOGENOM" id="CLU_042930_1_1_7"/>
<dbReference type="InterPro" id="IPR003329">
    <property type="entry name" value="Cytidylyl_trans"/>
</dbReference>
<dbReference type="PANTHER" id="PTHR21485">
    <property type="entry name" value="HAD SUPERFAMILY MEMBERS CMAS AND KDSC"/>
    <property type="match status" value="1"/>
</dbReference>
<dbReference type="InterPro" id="IPR050793">
    <property type="entry name" value="CMP-NeuNAc_synthase"/>
</dbReference>
<proteinExistence type="predicted"/>
<protein>
    <submittedName>
        <fullName evidence="1">N-acylneuraminate cytidylyltransferase</fullName>
        <ecNumber evidence="1">2.7.7.43</ecNumber>
    </submittedName>
</protein>
<name>Q17WF7_HELAH</name>
<reference evidence="1 2" key="1">
    <citation type="journal article" date="2006" name="PLoS Genet.">
        <title>Who ate whom? Adaptive Helicobacter genomic changes that accompanied a host jump from early humans to large felines.</title>
        <authorList>
            <person name="Eppinger M."/>
            <person name="Baar C."/>
            <person name="Linz B."/>
            <person name="Raddatz G."/>
            <person name="Lanz C."/>
            <person name="Keller H."/>
            <person name="Morelli G."/>
            <person name="Gressmann H."/>
            <person name="Achtman M."/>
            <person name="Schuster S.C."/>
        </authorList>
    </citation>
    <scope>NUCLEOTIDE SEQUENCE [LARGE SCALE GENOMIC DNA]</scope>
    <source>
        <strain evidence="1 2">Sheeba</strain>
    </source>
</reference>
<dbReference type="OrthoDB" id="9805604at2"/>
<dbReference type="EMBL" id="AM260522">
    <property type="protein sequence ID" value="CAK00019.1"/>
    <property type="molecule type" value="Genomic_DNA"/>
</dbReference>
<gene>
    <name evidence="1" type="primary">neuA</name>
    <name evidence="1" type="ordered locus">Hac_1269</name>
</gene>
<dbReference type="Proteomes" id="UP000000775">
    <property type="component" value="Chromosome"/>
</dbReference>
<organism evidence="1 2">
    <name type="scientific">Helicobacter acinonychis (strain Sheeba)</name>
    <dbReference type="NCBI Taxonomy" id="382638"/>
    <lineage>
        <taxon>Bacteria</taxon>
        <taxon>Pseudomonadati</taxon>
        <taxon>Campylobacterota</taxon>
        <taxon>Epsilonproteobacteria</taxon>
        <taxon>Campylobacterales</taxon>
        <taxon>Helicobacteraceae</taxon>
        <taxon>Helicobacter</taxon>
    </lineage>
</organism>
<sequence>MKILAYIPARSGSKGVKDKNIKPFKGLPLMAHTILNAMDAKLFDEVMVSTDSEVYRKIALEYGAKAPFLRSEENSSDTALTILGLLEALENYSQLNKRFDHVMILQPTSPLRDARDILKAWECYERNHFQSLASVHKIEINPFLLRTLKNDQLSSLMQVNSTIRRQDMPVFYQVNGAIYIAKVSELNEKTSLNDSVIGHEIEISHALDIDNLKDFDGYN</sequence>